<comment type="caution">
    <text evidence="2">The sequence shown here is derived from an EMBL/GenBank/DDBJ whole genome shotgun (WGS) entry which is preliminary data.</text>
</comment>
<evidence type="ECO:0000313" key="2">
    <source>
        <dbReference type="EMBL" id="KAI5067016.1"/>
    </source>
</evidence>
<sequence length="121" mass="13406">MASGTTNSKEKCEGGEMSPDGGITGLLLGPMEEPRGQIARWSSPDSVDDAMGRLFWSASGSLWCVPMVFVLEDSTVLPPAFQRWDARATSSYLGLRYRVVTEWMVSILEGRHHGFRVPWDV</sequence>
<proteinExistence type="predicted"/>
<evidence type="ECO:0000313" key="3">
    <source>
        <dbReference type="Proteomes" id="UP000886520"/>
    </source>
</evidence>
<organism evidence="2 3">
    <name type="scientific">Adiantum capillus-veneris</name>
    <name type="common">Maidenhair fern</name>
    <dbReference type="NCBI Taxonomy" id="13818"/>
    <lineage>
        <taxon>Eukaryota</taxon>
        <taxon>Viridiplantae</taxon>
        <taxon>Streptophyta</taxon>
        <taxon>Embryophyta</taxon>
        <taxon>Tracheophyta</taxon>
        <taxon>Polypodiopsida</taxon>
        <taxon>Polypodiidae</taxon>
        <taxon>Polypodiales</taxon>
        <taxon>Pteridineae</taxon>
        <taxon>Pteridaceae</taxon>
        <taxon>Vittarioideae</taxon>
        <taxon>Adiantum</taxon>
    </lineage>
</organism>
<dbReference type="EMBL" id="JABFUD020000017">
    <property type="protein sequence ID" value="KAI5067016.1"/>
    <property type="molecule type" value="Genomic_DNA"/>
</dbReference>
<accession>A0A9D4ZBV9</accession>
<feature type="region of interest" description="Disordered" evidence="1">
    <location>
        <begin position="1"/>
        <end position="30"/>
    </location>
</feature>
<dbReference type="AlphaFoldDB" id="A0A9D4ZBV9"/>
<dbReference type="Proteomes" id="UP000886520">
    <property type="component" value="Chromosome 17"/>
</dbReference>
<gene>
    <name evidence="2" type="ORF">GOP47_0017544</name>
</gene>
<protein>
    <submittedName>
        <fullName evidence="2">Uncharacterized protein</fullName>
    </submittedName>
</protein>
<name>A0A9D4ZBV9_ADICA</name>
<keyword evidence="3" id="KW-1185">Reference proteome</keyword>
<evidence type="ECO:0000256" key="1">
    <source>
        <dbReference type="SAM" id="MobiDB-lite"/>
    </source>
</evidence>
<reference evidence="2" key="1">
    <citation type="submission" date="2021-01" db="EMBL/GenBank/DDBJ databases">
        <title>Adiantum capillus-veneris genome.</title>
        <authorList>
            <person name="Fang Y."/>
            <person name="Liao Q."/>
        </authorList>
    </citation>
    <scope>NUCLEOTIDE SEQUENCE</scope>
    <source>
        <strain evidence="2">H3</strain>
        <tissue evidence="2">Leaf</tissue>
    </source>
</reference>